<dbReference type="Pfam" id="PF13495">
    <property type="entry name" value="Phage_int_SAM_4"/>
    <property type="match status" value="1"/>
</dbReference>
<evidence type="ECO:0000259" key="6">
    <source>
        <dbReference type="PROSITE" id="PS51900"/>
    </source>
</evidence>
<sequence>MKHRPDATGNNEPLLKKYEESLQLNGFKKSTINTKLWKVYTFLKYYNDKPANEISKDDIQGYILHRRENRKPKTVHNDIVDLRLFFKWLKPDNDFFEGVKTKPQKNRLPVSELIRQDDVTQLITACTNQRDRALVMTLWDSAARIGELLALTIRNVEFDRYGAAIIVNGKTGMRRLRLVDAVPDLQLWVNQHPQREDPDAPLFVTARKYGNAPRRLDVRTVQNLLNTLSDHADIKKNVHPHAFRHGRLTELVKRGFRESELRIVAGWEDDSKMPAVYIHMSGDDVEKKMLASYGIIEDEEEHREENLKPIECPRCNTKNPYDSKYCSNCSMILDMKTALAEDAATAEIMKKIEANPNIALDLLKAGMQQRGY</sequence>
<dbReference type="InterPro" id="IPR050090">
    <property type="entry name" value="Tyrosine_recombinase_XerCD"/>
</dbReference>
<dbReference type="InterPro" id="IPR002104">
    <property type="entry name" value="Integrase_catalytic"/>
</dbReference>
<gene>
    <name evidence="7" type="ORF">MCMEM_0465</name>
</gene>
<keyword evidence="8" id="KW-1185">Reference proteome</keyword>
<proteinExistence type="predicted"/>
<dbReference type="GeneID" id="24892959"/>
<dbReference type="OrthoDB" id="144892at2157"/>
<evidence type="ECO:0000256" key="3">
    <source>
        <dbReference type="ARBA" id="ARBA00023172"/>
    </source>
</evidence>
<evidence type="ECO:0000313" key="7">
    <source>
        <dbReference type="EMBL" id="AKB84518.1"/>
    </source>
</evidence>
<feature type="domain" description="Tyr recombinase" evidence="5">
    <location>
        <begin position="109"/>
        <end position="290"/>
    </location>
</feature>
<dbReference type="SUPFAM" id="SSF56349">
    <property type="entry name" value="DNA breaking-rejoining enzymes"/>
    <property type="match status" value="1"/>
</dbReference>
<dbReference type="Proteomes" id="UP000033048">
    <property type="component" value="Chromosome"/>
</dbReference>
<dbReference type="AlphaFoldDB" id="A0A0E3SQS9"/>
<dbReference type="Gene3D" id="1.10.150.130">
    <property type="match status" value="1"/>
</dbReference>
<reference evidence="7 8" key="1">
    <citation type="submission" date="2014-07" db="EMBL/GenBank/DDBJ databases">
        <title>Methanogenic archaea and the global carbon cycle.</title>
        <authorList>
            <person name="Henriksen J.R."/>
            <person name="Luke J."/>
            <person name="Reinhart S."/>
            <person name="Benedict M.N."/>
            <person name="Youngblut N.D."/>
            <person name="Metcalf M.E."/>
            <person name="Whitaker R.J."/>
            <person name="Metcalf W.W."/>
        </authorList>
    </citation>
    <scope>NUCLEOTIDE SEQUENCE [LARGE SCALE GENOMIC DNA]</scope>
    <source>
        <strain evidence="7 8">MM1</strain>
    </source>
</reference>
<accession>A0A0E3SQS9</accession>
<keyword evidence="1" id="KW-0229">DNA integration</keyword>
<dbReference type="Gene3D" id="1.10.443.10">
    <property type="entry name" value="Intergrase catalytic core"/>
    <property type="match status" value="1"/>
</dbReference>
<dbReference type="EMBL" id="CP009518">
    <property type="protein sequence ID" value="AKB84518.1"/>
    <property type="molecule type" value="Genomic_DNA"/>
</dbReference>
<dbReference type="STRING" id="1434104.MCMEM_0465"/>
<dbReference type="HOGENOM" id="CLU_027562_2_2_2"/>
<feature type="domain" description="Core-binding (CB)" evidence="6">
    <location>
        <begin position="9"/>
        <end position="90"/>
    </location>
</feature>
<dbReference type="PANTHER" id="PTHR30349">
    <property type="entry name" value="PHAGE INTEGRASE-RELATED"/>
    <property type="match status" value="1"/>
</dbReference>
<protein>
    <submittedName>
        <fullName evidence="7">Integrase</fullName>
    </submittedName>
</protein>
<dbReference type="RefSeq" id="WP_048204718.1">
    <property type="nucleotide sequence ID" value="NZ_CP009518.1"/>
</dbReference>
<dbReference type="KEGG" id="mmet:MCMEM_0465"/>
<dbReference type="InterPro" id="IPR004107">
    <property type="entry name" value="Integrase_SAM-like_N"/>
</dbReference>
<dbReference type="Pfam" id="PF00589">
    <property type="entry name" value="Phage_integrase"/>
    <property type="match status" value="1"/>
</dbReference>
<name>A0A0E3SQS9_METMT</name>
<dbReference type="GO" id="GO:0003677">
    <property type="term" value="F:DNA binding"/>
    <property type="evidence" value="ECO:0007669"/>
    <property type="project" value="UniProtKB-UniRule"/>
</dbReference>
<dbReference type="CDD" id="cd00397">
    <property type="entry name" value="DNA_BRE_C"/>
    <property type="match status" value="1"/>
</dbReference>
<dbReference type="PROSITE" id="PS51900">
    <property type="entry name" value="CB"/>
    <property type="match status" value="1"/>
</dbReference>
<dbReference type="InterPro" id="IPR013762">
    <property type="entry name" value="Integrase-like_cat_sf"/>
</dbReference>
<evidence type="ECO:0000256" key="4">
    <source>
        <dbReference type="PROSITE-ProRule" id="PRU01248"/>
    </source>
</evidence>
<organism evidence="7 8">
    <name type="scientific">Methanococcoides methylutens MM1</name>
    <dbReference type="NCBI Taxonomy" id="1434104"/>
    <lineage>
        <taxon>Archaea</taxon>
        <taxon>Methanobacteriati</taxon>
        <taxon>Methanobacteriota</taxon>
        <taxon>Stenosarchaea group</taxon>
        <taxon>Methanomicrobia</taxon>
        <taxon>Methanosarcinales</taxon>
        <taxon>Methanosarcinaceae</taxon>
        <taxon>Methanococcoides</taxon>
    </lineage>
</organism>
<dbReference type="PROSITE" id="PS51898">
    <property type="entry name" value="TYR_RECOMBINASE"/>
    <property type="match status" value="1"/>
</dbReference>
<evidence type="ECO:0000256" key="2">
    <source>
        <dbReference type="ARBA" id="ARBA00023125"/>
    </source>
</evidence>
<dbReference type="InterPro" id="IPR044068">
    <property type="entry name" value="CB"/>
</dbReference>
<dbReference type="InterPro" id="IPR010998">
    <property type="entry name" value="Integrase_recombinase_N"/>
</dbReference>
<dbReference type="GO" id="GO:0006310">
    <property type="term" value="P:DNA recombination"/>
    <property type="evidence" value="ECO:0007669"/>
    <property type="project" value="UniProtKB-KW"/>
</dbReference>
<evidence type="ECO:0000256" key="1">
    <source>
        <dbReference type="ARBA" id="ARBA00022908"/>
    </source>
</evidence>
<keyword evidence="3" id="KW-0233">DNA recombination</keyword>
<keyword evidence="2 4" id="KW-0238">DNA-binding</keyword>
<dbReference type="PANTHER" id="PTHR30349:SF87">
    <property type="entry name" value="TRANSPOSASE A"/>
    <property type="match status" value="1"/>
</dbReference>
<evidence type="ECO:0000259" key="5">
    <source>
        <dbReference type="PROSITE" id="PS51898"/>
    </source>
</evidence>
<dbReference type="InterPro" id="IPR011010">
    <property type="entry name" value="DNA_brk_join_enz"/>
</dbReference>
<dbReference type="GO" id="GO:0015074">
    <property type="term" value="P:DNA integration"/>
    <property type="evidence" value="ECO:0007669"/>
    <property type="project" value="UniProtKB-KW"/>
</dbReference>
<evidence type="ECO:0000313" key="8">
    <source>
        <dbReference type="Proteomes" id="UP000033048"/>
    </source>
</evidence>